<feature type="transmembrane region" description="Helical" evidence="11">
    <location>
        <begin position="232"/>
        <end position="249"/>
    </location>
</feature>
<proteinExistence type="inferred from homology"/>
<accession>A0A6G0WTG0</accession>
<evidence type="ECO:0000256" key="6">
    <source>
        <dbReference type="ARBA" id="ARBA00022692"/>
    </source>
</evidence>
<feature type="transmembrane region" description="Helical" evidence="11">
    <location>
        <begin position="270"/>
        <end position="287"/>
    </location>
</feature>
<keyword evidence="6 11" id="KW-0812">Transmembrane</keyword>
<sequence>MVASPQATYRQPQTPPTLGVHENYKDRPIEIEDGIQHAEPAEVGGKPRTKILPQFKFTWFMIAINAIVFLIEIAENDWKFESMKVNPLLGPSADVLLKMGAQRSDLIYSGGWWRLITAMFLHAGILHLFFNMLGLYQLGMELENTFDRRRVVIIYFSSGLIGAIVSSVFVPDVVGVGASGAIFGLFGATFAEFILNWDLYANRCCHMANLIVVAVVNLAIGLLPYVNNFAHLSGFLSGMGLGFAMLSLPTTRQDRQLNTRTPRQRLLGKFGGTFTFCFALLFLILLATHTNASNACPWCKYLDCVPAPWWSCDASTVSGECQGEKYTNGTLIITCPSGKVVQAPVGSDFTAAVCTSGNLRQCTRAVNKKEPSNRSSRSPLLQHLRSKPSIVSTPTTKGYAGKRQRVYSSCS</sequence>
<dbReference type="EC" id="3.4.21.105" evidence="4"/>
<feature type="region of interest" description="Disordered" evidence="12">
    <location>
        <begin position="368"/>
        <end position="402"/>
    </location>
</feature>
<dbReference type="PANTHER" id="PTHR22936:SF69">
    <property type="entry name" value="RHOMBOID-LIKE PROTEIN"/>
    <property type="match status" value="1"/>
</dbReference>
<dbReference type="PANTHER" id="PTHR22936">
    <property type="entry name" value="RHOMBOID-RELATED"/>
    <property type="match status" value="1"/>
</dbReference>
<evidence type="ECO:0000313" key="15">
    <source>
        <dbReference type="Proteomes" id="UP000481153"/>
    </source>
</evidence>
<dbReference type="InterPro" id="IPR002610">
    <property type="entry name" value="Peptidase_S54_rhomboid-like"/>
</dbReference>
<keyword evidence="10 11" id="KW-0472">Membrane</keyword>
<comment type="function">
    <text evidence="11">Serine protease involved in intramembrane proteolysis.</text>
</comment>
<dbReference type="AlphaFoldDB" id="A0A6G0WTG0"/>
<evidence type="ECO:0000256" key="9">
    <source>
        <dbReference type="ARBA" id="ARBA00022989"/>
    </source>
</evidence>
<name>A0A6G0WTG0_9STRA</name>
<dbReference type="InterPro" id="IPR022764">
    <property type="entry name" value="Peptidase_S54_rhomboid_dom"/>
</dbReference>
<evidence type="ECO:0000256" key="1">
    <source>
        <dbReference type="ARBA" id="ARBA00000156"/>
    </source>
</evidence>
<evidence type="ECO:0000256" key="5">
    <source>
        <dbReference type="ARBA" id="ARBA00022670"/>
    </source>
</evidence>
<keyword evidence="5 11" id="KW-0645">Protease</keyword>
<dbReference type="VEuPathDB" id="FungiDB:AeMF1_010376"/>
<comment type="subcellular location">
    <subcellularLocation>
        <location evidence="2 11">Membrane</location>
        <topology evidence="2 11">Multi-pass membrane protein</topology>
    </subcellularLocation>
</comment>
<evidence type="ECO:0000256" key="4">
    <source>
        <dbReference type="ARBA" id="ARBA00013039"/>
    </source>
</evidence>
<protein>
    <recommendedName>
        <fullName evidence="4">rhomboid protease</fullName>
        <ecNumber evidence="4">3.4.21.105</ecNumber>
    </recommendedName>
</protein>
<organism evidence="14 15">
    <name type="scientific">Aphanomyces euteiches</name>
    <dbReference type="NCBI Taxonomy" id="100861"/>
    <lineage>
        <taxon>Eukaryota</taxon>
        <taxon>Sar</taxon>
        <taxon>Stramenopiles</taxon>
        <taxon>Oomycota</taxon>
        <taxon>Saprolegniomycetes</taxon>
        <taxon>Saprolegniales</taxon>
        <taxon>Verrucalvaceae</taxon>
        <taxon>Aphanomyces</taxon>
    </lineage>
</organism>
<evidence type="ECO:0000256" key="8">
    <source>
        <dbReference type="ARBA" id="ARBA00022825"/>
    </source>
</evidence>
<feature type="compositionally biased region" description="Polar residues" evidence="12">
    <location>
        <begin position="1"/>
        <end position="12"/>
    </location>
</feature>
<keyword evidence="7 11" id="KW-0378">Hydrolase</keyword>
<feature type="region of interest" description="Disordered" evidence="12">
    <location>
        <begin position="1"/>
        <end position="21"/>
    </location>
</feature>
<comment type="caution">
    <text evidence="14">The sequence shown here is derived from an EMBL/GenBank/DDBJ whole genome shotgun (WGS) entry which is preliminary data.</text>
</comment>
<feature type="transmembrane region" description="Helical" evidence="11">
    <location>
        <begin position="176"/>
        <end position="195"/>
    </location>
</feature>
<evidence type="ECO:0000256" key="12">
    <source>
        <dbReference type="SAM" id="MobiDB-lite"/>
    </source>
</evidence>
<dbReference type="GO" id="GO:0004252">
    <property type="term" value="F:serine-type endopeptidase activity"/>
    <property type="evidence" value="ECO:0007669"/>
    <property type="project" value="InterPro"/>
</dbReference>
<dbReference type="GO" id="GO:0016020">
    <property type="term" value="C:membrane"/>
    <property type="evidence" value="ECO:0007669"/>
    <property type="project" value="UniProtKB-SubCell"/>
</dbReference>
<gene>
    <name evidence="14" type="ORF">Ae201684_011860</name>
</gene>
<feature type="transmembrane region" description="Helical" evidence="11">
    <location>
        <begin position="57"/>
        <end position="74"/>
    </location>
</feature>
<dbReference type="Gene3D" id="1.20.1540.10">
    <property type="entry name" value="Rhomboid-like"/>
    <property type="match status" value="1"/>
</dbReference>
<evidence type="ECO:0000256" key="7">
    <source>
        <dbReference type="ARBA" id="ARBA00022801"/>
    </source>
</evidence>
<feature type="transmembrane region" description="Helical" evidence="11">
    <location>
        <begin position="207"/>
        <end position="226"/>
    </location>
</feature>
<feature type="transmembrane region" description="Helical" evidence="11">
    <location>
        <begin position="151"/>
        <end position="170"/>
    </location>
</feature>
<evidence type="ECO:0000256" key="11">
    <source>
        <dbReference type="RuleBase" id="RU362115"/>
    </source>
</evidence>
<dbReference type="InterPro" id="IPR035952">
    <property type="entry name" value="Rhomboid-like_sf"/>
</dbReference>
<reference evidence="14 15" key="1">
    <citation type="submission" date="2019-07" db="EMBL/GenBank/DDBJ databases">
        <title>Genomics analysis of Aphanomyces spp. identifies a new class of oomycete effector associated with host adaptation.</title>
        <authorList>
            <person name="Gaulin E."/>
        </authorList>
    </citation>
    <scope>NUCLEOTIDE SEQUENCE [LARGE SCALE GENOMIC DNA]</scope>
    <source>
        <strain evidence="14 15">ATCC 201684</strain>
    </source>
</reference>
<comment type="catalytic activity">
    <reaction evidence="1 11">
        <text>Cleaves type-1 transmembrane domains using a catalytic dyad composed of serine and histidine that are contributed by different transmembrane domains.</text>
        <dbReference type="EC" id="3.4.21.105"/>
    </reaction>
</comment>
<evidence type="ECO:0000256" key="2">
    <source>
        <dbReference type="ARBA" id="ARBA00004141"/>
    </source>
</evidence>
<dbReference type="GO" id="GO:0006508">
    <property type="term" value="P:proteolysis"/>
    <property type="evidence" value="ECO:0007669"/>
    <property type="project" value="UniProtKB-KW"/>
</dbReference>
<keyword evidence="15" id="KW-1185">Reference proteome</keyword>
<keyword evidence="9 11" id="KW-1133">Transmembrane helix</keyword>
<comment type="similarity">
    <text evidence="3 11">Belongs to the peptidase S54 family.</text>
</comment>
<feature type="transmembrane region" description="Helical" evidence="11">
    <location>
        <begin position="112"/>
        <end position="130"/>
    </location>
</feature>
<feature type="domain" description="Peptidase S54 rhomboid" evidence="13">
    <location>
        <begin position="110"/>
        <end position="246"/>
    </location>
</feature>
<evidence type="ECO:0000256" key="3">
    <source>
        <dbReference type="ARBA" id="ARBA00009045"/>
    </source>
</evidence>
<dbReference type="EMBL" id="VJMJ01000151">
    <property type="protein sequence ID" value="KAF0730750.1"/>
    <property type="molecule type" value="Genomic_DNA"/>
</dbReference>
<evidence type="ECO:0000313" key="14">
    <source>
        <dbReference type="EMBL" id="KAF0730750.1"/>
    </source>
</evidence>
<evidence type="ECO:0000256" key="10">
    <source>
        <dbReference type="ARBA" id="ARBA00023136"/>
    </source>
</evidence>
<keyword evidence="8 11" id="KW-0720">Serine protease</keyword>
<dbReference type="SUPFAM" id="SSF144091">
    <property type="entry name" value="Rhomboid-like"/>
    <property type="match status" value="1"/>
</dbReference>
<evidence type="ECO:0000259" key="13">
    <source>
        <dbReference type="Pfam" id="PF01694"/>
    </source>
</evidence>
<dbReference type="Pfam" id="PF01694">
    <property type="entry name" value="Rhomboid"/>
    <property type="match status" value="1"/>
</dbReference>
<dbReference type="Proteomes" id="UP000481153">
    <property type="component" value="Unassembled WGS sequence"/>
</dbReference>